<evidence type="ECO:0000313" key="2">
    <source>
        <dbReference type="EMBL" id="OSS48527.1"/>
    </source>
</evidence>
<feature type="compositionally biased region" description="Polar residues" evidence="1">
    <location>
        <begin position="15"/>
        <end position="31"/>
    </location>
</feature>
<feature type="region of interest" description="Disordered" evidence="1">
    <location>
        <begin position="1"/>
        <end position="31"/>
    </location>
</feature>
<reference evidence="2 3" key="1">
    <citation type="journal article" date="2017" name="Genome Announc.">
        <title>Genome sequence of the saprophytic ascomycete Epicoccum nigrum ICMP 19927 strain isolated from New Zealand.</title>
        <authorList>
            <person name="Fokin M."/>
            <person name="Fleetwood D."/>
            <person name="Weir B.S."/>
            <person name="Villas-Boas S.G."/>
        </authorList>
    </citation>
    <scope>NUCLEOTIDE SEQUENCE [LARGE SCALE GENOMIC DNA]</scope>
    <source>
        <strain evidence="2 3">ICMP 19927</strain>
    </source>
</reference>
<dbReference type="EMBL" id="KZ107846">
    <property type="protein sequence ID" value="OSS48527.1"/>
    <property type="molecule type" value="Genomic_DNA"/>
</dbReference>
<protein>
    <submittedName>
        <fullName evidence="2">Uncharacterized protein</fullName>
    </submittedName>
</protein>
<evidence type="ECO:0000313" key="3">
    <source>
        <dbReference type="Proteomes" id="UP000193240"/>
    </source>
</evidence>
<sequence>MADSPDVGLIDDYTHGQQLRDNSSEVNLPGNDEQTFGTGKATTADNLGEIFGCPHCDKSYSTNKKLAHHLKSTGSECFKLRRVPEKGAEEQPKWKCSRCGKCVATKPTLDRHIKLSCWKKCDECAAKGVAQCDSQSKDGSCRTCEVHGISCTKHSGPLSQEPSTSGEHSAAVHKRKASANPKASLTERHKDKRTATDDQSVAGCDTVQPVDSSQLRAYMLLQDEHLSNPIAATSDRREQVQNLIQQATQAGPAYGTRDELSFHLRMYDQIRMYEQNHPAPAPILPSQHINGTSTSSHSLYGPPPPLPNHQTTMSGPPHPFGTLPEFPPTLLGQASQNNQARQMHAAQHQFNYNVVGVTSGETASGYQNSGAAPRWIQAIMQENDRVKQVLALQQRLIMPHKAEKLNRQMSMLPAGMKATENAQAGAEARESLNLNAQGDHAEPQRPYPTTRPHSTTILTPSAFVAKCEAAQDSEPVAPLLTEHVQFPVLESQSAFPRHADQFTMDDAASSFHDFNQFVDAAEEFGSPAKEGEFRSRTVADTDEE</sequence>
<dbReference type="InParanoid" id="A0A1Y2LZB0"/>
<dbReference type="AlphaFoldDB" id="A0A1Y2LZB0"/>
<keyword evidence="3" id="KW-1185">Reference proteome</keyword>
<dbReference type="Proteomes" id="UP000193240">
    <property type="component" value="Unassembled WGS sequence"/>
</dbReference>
<feature type="region of interest" description="Disordered" evidence="1">
    <location>
        <begin position="154"/>
        <end position="203"/>
    </location>
</feature>
<name>A0A1Y2LZB0_EPING</name>
<feature type="compositionally biased region" description="Basic and acidic residues" evidence="1">
    <location>
        <begin position="185"/>
        <end position="196"/>
    </location>
</feature>
<feature type="compositionally biased region" description="Polar residues" evidence="1">
    <location>
        <begin position="157"/>
        <end position="167"/>
    </location>
</feature>
<organism evidence="2 3">
    <name type="scientific">Epicoccum nigrum</name>
    <name type="common">Soil fungus</name>
    <name type="synonym">Epicoccum purpurascens</name>
    <dbReference type="NCBI Taxonomy" id="105696"/>
    <lineage>
        <taxon>Eukaryota</taxon>
        <taxon>Fungi</taxon>
        <taxon>Dikarya</taxon>
        <taxon>Ascomycota</taxon>
        <taxon>Pezizomycotina</taxon>
        <taxon>Dothideomycetes</taxon>
        <taxon>Pleosporomycetidae</taxon>
        <taxon>Pleosporales</taxon>
        <taxon>Pleosporineae</taxon>
        <taxon>Didymellaceae</taxon>
        <taxon>Epicoccum</taxon>
    </lineage>
</organism>
<evidence type="ECO:0000256" key="1">
    <source>
        <dbReference type="SAM" id="MobiDB-lite"/>
    </source>
</evidence>
<gene>
    <name evidence="2" type="ORF">B5807_07619</name>
</gene>
<accession>A0A1Y2LZB0</accession>
<feature type="region of interest" description="Disordered" evidence="1">
    <location>
        <begin position="522"/>
        <end position="544"/>
    </location>
</feature>
<proteinExistence type="predicted"/>
<dbReference type="Gene3D" id="3.30.160.60">
    <property type="entry name" value="Classic Zinc Finger"/>
    <property type="match status" value="1"/>
</dbReference>
<feature type="compositionally biased region" description="Basic and acidic residues" evidence="1">
    <location>
        <begin position="529"/>
        <end position="544"/>
    </location>
</feature>